<reference evidence="6" key="1">
    <citation type="submission" date="2019-09" db="EMBL/GenBank/DDBJ databases">
        <authorList>
            <person name="Teo W.F.A."/>
            <person name="Duangmal K."/>
        </authorList>
    </citation>
    <scope>NUCLEOTIDE SEQUENCE [LARGE SCALE GENOMIC DNA]</scope>
    <source>
        <strain evidence="6">K81G1</strain>
    </source>
</reference>
<dbReference type="RefSeq" id="WP_144754039.1">
    <property type="nucleotide sequence ID" value="NZ_VMNW02000095.1"/>
</dbReference>
<dbReference type="AlphaFoldDB" id="A0A5N0UU16"/>
<dbReference type="Gene3D" id="3.40.309.10">
    <property type="entry name" value="Aldehyde Dehydrogenase, Chain A, domain 2"/>
    <property type="match status" value="1"/>
</dbReference>
<dbReference type="FunFam" id="3.40.605.10:FF:000007">
    <property type="entry name" value="NAD/NADP-dependent betaine aldehyde dehydrogenase"/>
    <property type="match status" value="1"/>
</dbReference>
<keyword evidence="7" id="KW-1185">Reference proteome</keyword>
<dbReference type="SUPFAM" id="SSF53720">
    <property type="entry name" value="ALDH-like"/>
    <property type="match status" value="1"/>
</dbReference>
<gene>
    <name evidence="6" type="ORF">FPZ12_038130</name>
</gene>
<dbReference type="InterPro" id="IPR016161">
    <property type="entry name" value="Ald_DH/histidinol_DH"/>
</dbReference>
<evidence type="ECO:0000256" key="4">
    <source>
        <dbReference type="RuleBase" id="RU003345"/>
    </source>
</evidence>
<dbReference type="Proteomes" id="UP000319769">
    <property type="component" value="Unassembled WGS sequence"/>
</dbReference>
<dbReference type="GO" id="GO:0004777">
    <property type="term" value="F:succinate-semialdehyde dehydrogenase (NAD+) activity"/>
    <property type="evidence" value="ECO:0007669"/>
    <property type="project" value="TreeGrafter"/>
</dbReference>
<evidence type="ECO:0000256" key="3">
    <source>
        <dbReference type="PROSITE-ProRule" id="PRU10007"/>
    </source>
</evidence>
<protein>
    <submittedName>
        <fullName evidence="6">Aldehyde dehydrogenase family protein</fullName>
    </submittedName>
</protein>
<accession>A0A5N0UU16</accession>
<dbReference type="InterPro" id="IPR016163">
    <property type="entry name" value="Ald_DH_C"/>
</dbReference>
<evidence type="ECO:0000259" key="5">
    <source>
        <dbReference type="Pfam" id="PF00171"/>
    </source>
</evidence>
<organism evidence="6 7">
    <name type="scientific">Amycolatopsis acidicola</name>
    <dbReference type="NCBI Taxonomy" id="2596893"/>
    <lineage>
        <taxon>Bacteria</taxon>
        <taxon>Bacillati</taxon>
        <taxon>Actinomycetota</taxon>
        <taxon>Actinomycetes</taxon>
        <taxon>Pseudonocardiales</taxon>
        <taxon>Pseudonocardiaceae</taxon>
        <taxon>Amycolatopsis</taxon>
    </lineage>
</organism>
<dbReference type="InterPro" id="IPR016162">
    <property type="entry name" value="Ald_DH_N"/>
</dbReference>
<evidence type="ECO:0000256" key="2">
    <source>
        <dbReference type="ARBA" id="ARBA00023002"/>
    </source>
</evidence>
<dbReference type="PANTHER" id="PTHR43353:SF5">
    <property type="entry name" value="SUCCINATE-SEMIALDEHYDE DEHYDROGENASE, MITOCHONDRIAL"/>
    <property type="match status" value="1"/>
</dbReference>
<dbReference type="Gene3D" id="3.40.605.10">
    <property type="entry name" value="Aldehyde Dehydrogenase, Chain A, domain 1"/>
    <property type="match status" value="1"/>
</dbReference>
<feature type="active site" evidence="3">
    <location>
        <position position="259"/>
    </location>
</feature>
<dbReference type="OrthoDB" id="6882680at2"/>
<dbReference type="PROSITE" id="PS00687">
    <property type="entry name" value="ALDEHYDE_DEHYDR_GLU"/>
    <property type="match status" value="1"/>
</dbReference>
<comment type="caution">
    <text evidence="6">The sequence shown here is derived from an EMBL/GenBank/DDBJ whole genome shotgun (WGS) entry which is preliminary data.</text>
</comment>
<dbReference type="FunFam" id="3.40.309.10:FF:000009">
    <property type="entry name" value="Aldehyde dehydrogenase A"/>
    <property type="match status" value="1"/>
</dbReference>
<comment type="similarity">
    <text evidence="1 4">Belongs to the aldehyde dehydrogenase family.</text>
</comment>
<dbReference type="InterPro" id="IPR050740">
    <property type="entry name" value="Aldehyde_DH_Superfamily"/>
</dbReference>
<dbReference type="InterPro" id="IPR015590">
    <property type="entry name" value="Aldehyde_DH_dom"/>
</dbReference>
<name>A0A5N0UU16_9PSEU</name>
<dbReference type="Pfam" id="PF00171">
    <property type="entry name" value="Aldedh"/>
    <property type="match status" value="1"/>
</dbReference>
<keyword evidence="2 4" id="KW-0560">Oxidoreductase</keyword>
<dbReference type="PROSITE" id="PS00070">
    <property type="entry name" value="ALDEHYDE_DEHYDR_CYS"/>
    <property type="match status" value="1"/>
</dbReference>
<evidence type="ECO:0000256" key="1">
    <source>
        <dbReference type="ARBA" id="ARBA00009986"/>
    </source>
</evidence>
<dbReference type="EMBL" id="VMNW02000095">
    <property type="protein sequence ID" value="KAA9151862.1"/>
    <property type="molecule type" value="Genomic_DNA"/>
</dbReference>
<sequence>MTDTRARNDLQGVAANPLWTNGVWSPAEGAAIAVVDPSSEQILAEVRGASAAQVEAVCAAAADAQWEWARTAPSVRAKALRDMAAVLRAHAEPLADIIMRESGKTAETSAMEVEVSAMFLETNAEWALRIEGEILPSDSPGEQIQLVREPLGVVAAICPWNWPLATAARKIGPALVTGNTVVVKPSEVTPLATILALRLIDEALDLPAGVLGLVTGAGDVGKALVASPLTDMVTFTGHRDTGKRIMAAASGTLTRVALELGGKAAAIVLADADLDVAVPALVTARFVNAGEQCGCAERIFVARPILDEFVRRYVEAVSRLKVGDPRLNLDFGPLVNASHWDKVSGAVRKAVDEGATVALGGGRPEGTEFDSGFWFAPTVLTGVTPEMSIAKEETFGPVVPVLPIDSFDEGIALANSSRYGLAGYLYTTSYAHAMRGARDLNVGELFINRTVGEAMHAHHGGHKESGYGGEDGKHGMLKYTQLKVVYHNW</sequence>
<proteinExistence type="inferred from homology"/>
<dbReference type="InterPro" id="IPR029510">
    <property type="entry name" value="Ald_DH_CS_GLU"/>
</dbReference>
<dbReference type="PANTHER" id="PTHR43353">
    <property type="entry name" value="SUCCINATE-SEMIALDEHYDE DEHYDROGENASE, MITOCHONDRIAL"/>
    <property type="match status" value="1"/>
</dbReference>
<feature type="domain" description="Aldehyde dehydrogenase" evidence="5">
    <location>
        <begin position="24"/>
        <end position="485"/>
    </location>
</feature>
<dbReference type="InterPro" id="IPR016160">
    <property type="entry name" value="Ald_DH_CS_CYS"/>
</dbReference>
<evidence type="ECO:0000313" key="7">
    <source>
        <dbReference type="Proteomes" id="UP000319769"/>
    </source>
</evidence>
<evidence type="ECO:0000313" key="6">
    <source>
        <dbReference type="EMBL" id="KAA9151862.1"/>
    </source>
</evidence>
<dbReference type="GO" id="GO:0009450">
    <property type="term" value="P:gamma-aminobutyric acid catabolic process"/>
    <property type="evidence" value="ECO:0007669"/>
    <property type="project" value="TreeGrafter"/>
</dbReference>